<evidence type="ECO:0008006" key="4">
    <source>
        <dbReference type="Google" id="ProtNLM"/>
    </source>
</evidence>
<organism evidence="2 3">
    <name type="scientific">Phocaeicola vulgatus</name>
    <name type="common">Bacteroides vulgatus</name>
    <dbReference type="NCBI Taxonomy" id="821"/>
    <lineage>
        <taxon>Bacteria</taxon>
        <taxon>Pseudomonadati</taxon>
        <taxon>Bacteroidota</taxon>
        <taxon>Bacteroidia</taxon>
        <taxon>Bacteroidales</taxon>
        <taxon>Bacteroidaceae</taxon>
        <taxon>Phocaeicola</taxon>
    </lineage>
</organism>
<name>A0AAW5BHH0_PHOVU</name>
<sequence>MAERSKSDFGWRARHLRVETQVRLRWLAVGGQLAAVILVHFVLGFTLPLNACLATIAASAF</sequence>
<keyword evidence="1" id="KW-1133">Transmembrane helix</keyword>
<gene>
    <name evidence="2" type="ORF">L0N01_22615</name>
</gene>
<reference evidence="2" key="1">
    <citation type="submission" date="2022-01" db="EMBL/GenBank/DDBJ databases">
        <title>Collection of gut derived symbiotic bacterial strains cultured from healthy donors.</title>
        <authorList>
            <person name="Lin H."/>
            <person name="Kohout C."/>
            <person name="Waligurski E."/>
            <person name="Pamer E.G."/>
        </authorList>
    </citation>
    <scope>NUCLEOTIDE SEQUENCE</scope>
    <source>
        <strain evidence="2">DFI.6.72</strain>
    </source>
</reference>
<keyword evidence="1" id="KW-0472">Membrane</keyword>
<evidence type="ECO:0000313" key="3">
    <source>
        <dbReference type="Proteomes" id="UP001200843"/>
    </source>
</evidence>
<dbReference type="EMBL" id="JAKNGO010000245">
    <property type="protein sequence ID" value="MCG4691370.1"/>
    <property type="molecule type" value="Genomic_DNA"/>
</dbReference>
<feature type="non-terminal residue" evidence="2">
    <location>
        <position position="61"/>
    </location>
</feature>
<protein>
    <recommendedName>
        <fullName evidence="4">Sensor histidine kinase</fullName>
    </recommendedName>
</protein>
<dbReference type="Proteomes" id="UP001200843">
    <property type="component" value="Unassembled WGS sequence"/>
</dbReference>
<accession>A0AAW5BHH0</accession>
<dbReference type="AlphaFoldDB" id="A0AAW5BHH0"/>
<feature type="transmembrane region" description="Helical" evidence="1">
    <location>
        <begin position="24"/>
        <end position="43"/>
    </location>
</feature>
<proteinExistence type="predicted"/>
<comment type="caution">
    <text evidence="2">The sequence shown here is derived from an EMBL/GenBank/DDBJ whole genome shotgun (WGS) entry which is preliminary data.</text>
</comment>
<keyword evidence="1" id="KW-0812">Transmembrane</keyword>
<evidence type="ECO:0000256" key="1">
    <source>
        <dbReference type="SAM" id="Phobius"/>
    </source>
</evidence>
<evidence type="ECO:0000313" key="2">
    <source>
        <dbReference type="EMBL" id="MCG4691370.1"/>
    </source>
</evidence>